<proteinExistence type="predicted"/>
<keyword evidence="3" id="KW-1185">Reference proteome</keyword>
<protein>
    <submittedName>
        <fullName evidence="2">Uncharacterized protein</fullName>
    </submittedName>
</protein>
<comment type="caution">
    <text evidence="2">The sequence shown here is derived from an EMBL/GenBank/DDBJ whole genome shotgun (WGS) entry which is preliminary data.</text>
</comment>
<feature type="signal peptide" evidence="1">
    <location>
        <begin position="1"/>
        <end position="26"/>
    </location>
</feature>
<dbReference type="AlphaFoldDB" id="A0A9P9WDT8"/>
<dbReference type="PANTHER" id="PTHR38049">
    <property type="entry name" value="RICIN B LECTIN DOMAIN-CONTAINING PROTEIN"/>
    <property type="match status" value="1"/>
</dbReference>
<accession>A0A9P9WDT8</accession>
<evidence type="ECO:0000256" key="1">
    <source>
        <dbReference type="SAM" id="SignalP"/>
    </source>
</evidence>
<dbReference type="Proteomes" id="UP000829685">
    <property type="component" value="Unassembled WGS sequence"/>
</dbReference>
<dbReference type="EMBL" id="JAFIMR010000037">
    <property type="protein sequence ID" value="KAI1858234.1"/>
    <property type="molecule type" value="Genomic_DNA"/>
</dbReference>
<evidence type="ECO:0000313" key="3">
    <source>
        <dbReference type="Proteomes" id="UP000829685"/>
    </source>
</evidence>
<evidence type="ECO:0000313" key="2">
    <source>
        <dbReference type="EMBL" id="KAI1858234.1"/>
    </source>
</evidence>
<sequence>MALAALGSLGLLVIGSIPTVIGVAEAIDAQKKQNAQAKERIKFHLTVKLSPGPDLPLQEGTVVLKDGKVYLDHPAHPVSGYKFNGFYFGYPGPENHQGMVSMASDDPPALHWIYVDKDTGELRHGSRGATAGHVIGPWNWSEDEEFVVLENSPYFFAVEEDDGAWSLYHDQSKKLVEKLAPRKVAVILLHRELQLGVSSRMVGGKEK</sequence>
<gene>
    <name evidence="2" type="ORF">JX265_010902</name>
</gene>
<feature type="chain" id="PRO_5040195015" evidence="1">
    <location>
        <begin position="27"/>
        <end position="207"/>
    </location>
</feature>
<dbReference type="PANTHER" id="PTHR38049:SF1">
    <property type="entry name" value="PROTEIN KINASE DOMAIN-CONTAINING PROTEIN"/>
    <property type="match status" value="1"/>
</dbReference>
<organism evidence="2 3">
    <name type="scientific">Neoarthrinium moseri</name>
    <dbReference type="NCBI Taxonomy" id="1658444"/>
    <lineage>
        <taxon>Eukaryota</taxon>
        <taxon>Fungi</taxon>
        <taxon>Dikarya</taxon>
        <taxon>Ascomycota</taxon>
        <taxon>Pezizomycotina</taxon>
        <taxon>Sordariomycetes</taxon>
        <taxon>Xylariomycetidae</taxon>
        <taxon>Amphisphaeriales</taxon>
        <taxon>Apiosporaceae</taxon>
        <taxon>Neoarthrinium</taxon>
    </lineage>
</organism>
<name>A0A9P9WDT8_9PEZI</name>
<reference evidence="2" key="1">
    <citation type="submission" date="2021-03" db="EMBL/GenBank/DDBJ databases">
        <title>Revisited historic fungal species revealed as producer of novel bioactive compounds through whole genome sequencing and comparative genomics.</title>
        <authorList>
            <person name="Vignolle G.A."/>
            <person name="Hochenegger N."/>
            <person name="Mach R.L."/>
            <person name="Mach-Aigner A.R."/>
            <person name="Javad Rahimi M."/>
            <person name="Salim K.A."/>
            <person name="Chan C.M."/>
            <person name="Lim L.B.L."/>
            <person name="Cai F."/>
            <person name="Druzhinina I.S."/>
            <person name="U'Ren J.M."/>
            <person name="Derntl C."/>
        </authorList>
    </citation>
    <scope>NUCLEOTIDE SEQUENCE</scope>
    <source>
        <strain evidence="2">TUCIM 5799</strain>
    </source>
</reference>
<keyword evidence="1" id="KW-0732">Signal</keyword>
<dbReference type="OrthoDB" id="3928002at2759"/>